<sequence length="328" mass="36890">MKERRRNDVRRSTIIPPASNTKILVWISVFSGLLSICNLALTMSRMTPTRHQLRQQTLASNRPHSPSQRTLLPTENEMYSVGNGWIIFQHGDLKTGQDQVRSTPSRIGTASSTGKVVGTNQRTGHGSMSNAKHEVPTLQQISGSVGAREIAALVRDGRDRSGRWEYDRRAHDISQGATETRRDEMLLPRAHQTYVSSQQAQAQTQQRQKQEQRHPRPPSVIDITPRNARHELLTQNFAEPPASFRAVRSSSIKWLSILMYTTAITTGIIMGKRLLDKVFQYDLEARERLLVYDIACTDSATPAEYGTILRTIGSSSCWSGSHLDRFDV</sequence>
<evidence type="ECO:0000313" key="3">
    <source>
        <dbReference type="EMBL" id="CAD8332334.1"/>
    </source>
</evidence>
<feature type="compositionally biased region" description="Low complexity" evidence="1">
    <location>
        <begin position="193"/>
        <end position="207"/>
    </location>
</feature>
<gene>
    <name evidence="3" type="ORF">CAUS1442_LOCUS4433</name>
</gene>
<feature type="compositionally biased region" description="Polar residues" evidence="1">
    <location>
        <begin position="96"/>
        <end position="130"/>
    </location>
</feature>
<keyword evidence="2" id="KW-1133">Transmembrane helix</keyword>
<accession>A0A7R9WSU6</accession>
<organism evidence="3">
    <name type="scientific">Craspedostauros australis</name>
    <dbReference type="NCBI Taxonomy" id="1486917"/>
    <lineage>
        <taxon>Eukaryota</taxon>
        <taxon>Sar</taxon>
        <taxon>Stramenopiles</taxon>
        <taxon>Ochrophyta</taxon>
        <taxon>Bacillariophyta</taxon>
        <taxon>Bacillariophyceae</taxon>
        <taxon>Bacillariophycidae</taxon>
        <taxon>Naviculales</taxon>
        <taxon>Naviculaceae</taxon>
        <taxon>Craspedostauros</taxon>
    </lineage>
</organism>
<evidence type="ECO:0000256" key="1">
    <source>
        <dbReference type="SAM" id="MobiDB-lite"/>
    </source>
</evidence>
<feature type="region of interest" description="Disordered" evidence="1">
    <location>
        <begin position="50"/>
        <end position="70"/>
    </location>
</feature>
<name>A0A7R9WSU6_9STRA</name>
<protein>
    <submittedName>
        <fullName evidence="3">Uncharacterized protein</fullName>
    </submittedName>
</protein>
<dbReference type="EMBL" id="HBEF01007102">
    <property type="protein sequence ID" value="CAD8332334.1"/>
    <property type="molecule type" value="Transcribed_RNA"/>
</dbReference>
<proteinExistence type="predicted"/>
<keyword evidence="2" id="KW-0472">Membrane</keyword>
<feature type="region of interest" description="Disordered" evidence="1">
    <location>
        <begin position="193"/>
        <end position="224"/>
    </location>
</feature>
<evidence type="ECO:0000256" key="2">
    <source>
        <dbReference type="SAM" id="Phobius"/>
    </source>
</evidence>
<keyword evidence="2" id="KW-0812">Transmembrane</keyword>
<feature type="region of interest" description="Disordered" evidence="1">
    <location>
        <begin position="96"/>
        <end position="131"/>
    </location>
</feature>
<reference evidence="3" key="1">
    <citation type="submission" date="2021-01" db="EMBL/GenBank/DDBJ databases">
        <authorList>
            <person name="Corre E."/>
            <person name="Pelletier E."/>
            <person name="Niang G."/>
            <person name="Scheremetjew M."/>
            <person name="Finn R."/>
            <person name="Kale V."/>
            <person name="Holt S."/>
            <person name="Cochrane G."/>
            <person name="Meng A."/>
            <person name="Brown T."/>
            <person name="Cohen L."/>
        </authorList>
    </citation>
    <scope>NUCLEOTIDE SEQUENCE</scope>
    <source>
        <strain evidence="3">CCMP3328</strain>
    </source>
</reference>
<feature type="transmembrane region" description="Helical" evidence="2">
    <location>
        <begin position="21"/>
        <end position="41"/>
    </location>
</feature>
<dbReference type="AlphaFoldDB" id="A0A7R9WSU6"/>